<dbReference type="Proteomes" id="UP000029925">
    <property type="component" value="Unassembled WGS sequence"/>
</dbReference>
<dbReference type="GeneID" id="78151438"/>
<gene>
    <name evidence="8" type="primary">panC</name>
    <name evidence="9" type="ORF">BN2458_PEG1240</name>
    <name evidence="10" type="ORF">LS75_004720</name>
</gene>
<keyword evidence="8" id="KW-0963">Cytoplasm</keyword>
<reference evidence="9" key="2">
    <citation type="submission" date="2015-11" db="EMBL/GenBank/DDBJ databases">
        <authorList>
            <person name="Zhang Y."/>
            <person name="Guo Z."/>
        </authorList>
    </citation>
    <scope>NUCLEOTIDE SEQUENCE</scope>
    <source>
        <strain evidence="9">1</strain>
    </source>
</reference>
<dbReference type="InterPro" id="IPR014729">
    <property type="entry name" value="Rossmann-like_a/b/a_fold"/>
</dbReference>
<keyword evidence="3 8" id="KW-0436">Ligase</keyword>
<dbReference type="KEGG" id="hty:BN2458_PEG1240"/>
<feature type="binding site" evidence="8">
    <location>
        <begin position="181"/>
        <end position="184"/>
    </location>
    <ligand>
        <name>ATP</name>
        <dbReference type="ChEBI" id="CHEBI:30616"/>
    </ligand>
</feature>
<comment type="catalytic activity">
    <reaction evidence="7 8">
        <text>(R)-pantoate + beta-alanine + ATP = (R)-pantothenate + AMP + diphosphate + H(+)</text>
        <dbReference type="Rhea" id="RHEA:10912"/>
        <dbReference type="ChEBI" id="CHEBI:15378"/>
        <dbReference type="ChEBI" id="CHEBI:15980"/>
        <dbReference type="ChEBI" id="CHEBI:29032"/>
        <dbReference type="ChEBI" id="CHEBI:30616"/>
        <dbReference type="ChEBI" id="CHEBI:33019"/>
        <dbReference type="ChEBI" id="CHEBI:57966"/>
        <dbReference type="ChEBI" id="CHEBI:456215"/>
        <dbReference type="EC" id="6.3.2.1"/>
    </reaction>
</comment>
<feature type="binding site" evidence="8">
    <location>
        <position position="58"/>
    </location>
    <ligand>
        <name>beta-alanine</name>
        <dbReference type="ChEBI" id="CHEBI:57966"/>
    </ligand>
</feature>
<dbReference type="InterPro" id="IPR003721">
    <property type="entry name" value="Pantoate_ligase"/>
</dbReference>
<evidence type="ECO:0000256" key="3">
    <source>
        <dbReference type="ARBA" id="ARBA00022598"/>
    </source>
</evidence>
<evidence type="ECO:0000256" key="2">
    <source>
        <dbReference type="ARBA" id="ARBA00009256"/>
    </source>
</evidence>
<dbReference type="AlphaFoldDB" id="A0A099UGL3"/>
<dbReference type="InterPro" id="IPR004821">
    <property type="entry name" value="Cyt_trans-like"/>
</dbReference>
<feature type="binding site" evidence="8">
    <location>
        <begin position="144"/>
        <end position="147"/>
    </location>
    <ligand>
        <name>ATP</name>
        <dbReference type="ChEBI" id="CHEBI:30616"/>
    </ligand>
</feature>
<reference evidence="12" key="3">
    <citation type="submission" date="2015-11" db="EMBL/GenBank/DDBJ databases">
        <authorList>
            <person name="Anvar S.Y."/>
        </authorList>
    </citation>
    <scope>NUCLEOTIDE SEQUENCE [LARGE SCALE GENOMIC DNA]</scope>
</reference>
<evidence type="ECO:0000256" key="6">
    <source>
        <dbReference type="ARBA" id="ARBA00022840"/>
    </source>
</evidence>
<comment type="function">
    <text evidence="8">Catalyzes the condensation of pantoate with beta-alanine in an ATP-dependent reaction via a pantoyl-adenylate intermediate.</text>
</comment>
<dbReference type="Pfam" id="PF02569">
    <property type="entry name" value="Pantoate_ligase"/>
    <property type="match status" value="1"/>
</dbReference>
<sequence>MKVLKSRAALQEFRAGLNGSVGFVPTMGALHKGHLSLIESSIKENNYTIVSIFVNPTQFGANEDFGSYPRTLEQDIALCEKAGVSAVFAPRVEEMYFDDEVSLSPPKNMGYILEGFDRPTHFAGVLRVVLKLFMLTRAHCAYFGQKDAQQVLILQKMVRDLFVPVEIVPCPIMRDSDSLALSSRNIYLSPEQRQSALCIPRTIEAIKNEVEKGQAEAKHLRALALEGLKSVDRIFYADFFDRELKPIERVEKGKSIFLIAAQVGTTRLLDNLWI</sequence>
<evidence type="ECO:0000256" key="7">
    <source>
        <dbReference type="ARBA" id="ARBA00048258"/>
    </source>
</evidence>
<dbReference type="HAMAP" id="MF_00158">
    <property type="entry name" value="PanC"/>
    <property type="match status" value="1"/>
</dbReference>
<feature type="binding site" evidence="8">
    <location>
        <position position="150"/>
    </location>
    <ligand>
        <name>(R)-pantoate</name>
        <dbReference type="ChEBI" id="CHEBI:15980"/>
    </ligand>
</feature>
<accession>A0A099UGL3</accession>
<dbReference type="CDD" id="cd00560">
    <property type="entry name" value="PanC"/>
    <property type="match status" value="1"/>
</dbReference>
<protein>
    <recommendedName>
        <fullName evidence="8">Pantothenate synthetase</fullName>
        <shortName evidence="8">PS</shortName>
        <ecNumber evidence="8">6.3.2.1</ecNumber>
    </recommendedName>
    <alternativeName>
        <fullName evidence="8">Pantoate--beta-alanine ligase</fullName>
    </alternativeName>
    <alternativeName>
        <fullName evidence="8">Pantoate-activating enzyme</fullName>
    </alternativeName>
</protein>
<dbReference type="Gene3D" id="3.40.50.620">
    <property type="entry name" value="HUPs"/>
    <property type="match status" value="1"/>
</dbReference>
<comment type="miscellaneous">
    <text evidence="8">The reaction proceeds by a bi uni uni bi ping pong mechanism.</text>
</comment>
<dbReference type="EC" id="6.3.2.1" evidence="8"/>
<evidence type="ECO:0000256" key="4">
    <source>
        <dbReference type="ARBA" id="ARBA00022655"/>
    </source>
</evidence>
<keyword evidence="11" id="KW-1185">Reference proteome</keyword>
<dbReference type="Gene3D" id="3.30.1300.10">
    <property type="entry name" value="Pantoate-beta-alanine ligase, C-terminal domain"/>
    <property type="match status" value="1"/>
</dbReference>
<evidence type="ECO:0000256" key="8">
    <source>
        <dbReference type="HAMAP-Rule" id="MF_00158"/>
    </source>
</evidence>
<keyword evidence="4 8" id="KW-0566">Pantothenate biosynthesis</keyword>
<feature type="binding site" evidence="8">
    <location>
        <position position="58"/>
    </location>
    <ligand>
        <name>(R)-pantoate</name>
        <dbReference type="ChEBI" id="CHEBI:15980"/>
    </ligand>
</feature>
<evidence type="ECO:0000313" key="10">
    <source>
        <dbReference type="EMBL" id="TLD78620.1"/>
    </source>
</evidence>
<dbReference type="SUPFAM" id="SSF52374">
    <property type="entry name" value="Nucleotidylyl transferase"/>
    <property type="match status" value="1"/>
</dbReference>
<dbReference type="GO" id="GO:0005829">
    <property type="term" value="C:cytosol"/>
    <property type="evidence" value="ECO:0007669"/>
    <property type="project" value="TreeGrafter"/>
</dbReference>
<dbReference type="EMBL" id="JRPF02000004">
    <property type="protein sequence ID" value="TLD78620.1"/>
    <property type="molecule type" value="Genomic_DNA"/>
</dbReference>
<feature type="binding site" evidence="8">
    <location>
        <begin position="27"/>
        <end position="34"/>
    </location>
    <ligand>
        <name>ATP</name>
        <dbReference type="ChEBI" id="CHEBI:30616"/>
    </ligand>
</feature>
<dbReference type="GO" id="GO:0005524">
    <property type="term" value="F:ATP binding"/>
    <property type="evidence" value="ECO:0007669"/>
    <property type="project" value="UniProtKB-KW"/>
</dbReference>
<evidence type="ECO:0000313" key="11">
    <source>
        <dbReference type="Proteomes" id="UP000029925"/>
    </source>
</evidence>
<feature type="active site" description="Proton donor" evidence="8">
    <location>
        <position position="34"/>
    </location>
</feature>
<proteinExistence type="inferred from homology"/>
<evidence type="ECO:0000313" key="12">
    <source>
        <dbReference type="Proteomes" id="UP000064525"/>
    </source>
</evidence>
<dbReference type="NCBIfam" id="TIGR00018">
    <property type="entry name" value="panC"/>
    <property type="match status" value="1"/>
</dbReference>
<reference evidence="10 11" key="1">
    <citation type="journal article" date="2014" name="Genome Announc.">
        <title>Draft genome sequences of eight enterohepatic helicobacter species isolated from both laboratory and wild rodents.</title>
        <authorList>
            <person name="Sheh A."/>
            <person name="Shen Z."/>
            <person name="Fox J.G."/>
        </authorList>
    </citation>
    <scope>NUCLEOTIDE SEQUENCE [LARGE SCALE GENOMIC DNA]</scope>
    <source>
        <strain evidence="10 11">MIT 98-6810</strain>
    </source>
</reference>
<evidence type="ECO:0000256" key="1">
    <source>
        <dbReference type="ARBA" id="ARBA00004990"/>
    </source>
</evidence>
<comment type="subcellular location">
    <subcellularLocation>
        <location evidence="8">Cytoplasm</location>
    </subcellularLocation>
</comment>
<keyword evidence="6 8" id="KW-0067">ATP-binding</keyword>
<dbReference type="NCBIfam" id="TIGR00125">
    <property type="entry name" value="cyt_tran_rel"/>
    <property type="match status" value="1"/>
</dbReference>
<dbReference type="GO" id="GO:0015940">
    <property type="term" value="P:pantothenate biosynthetic process"/>
    <property type="evidence" value="ECO:0007669"/>
    <property type="project" value="UniProtKB-UniRule"/>
</dbReference>
<dbReference type="InterPro" id="IPR042176">
    <property type="entry name" value="Pantoate_ligase_C"/>
</dbReference>
<dbReference type="STRING" id="76936.BN2458_PEG1240"/>
<dbReference type="PANTHER" id="PTHR21299">
    <property type="entry name" value="CYTIDYLATE KINASE/PANTOATE-BETA-ALANINE LIGASE"/>
    <property type="match status" value="1"/>
</dbReference>
<name>A0A099UGL3_9HELI</name>
<evidence type="ECO:0000256" key="5">
    <source>
        <dbReference type="ARBA" id="ARBA00022741"/>
    </source>
</evidence>
<comment type="similarity">
    <text evidence="2 8">Belongs to the pantothenate synthetase family.</text>
</comment>
<evidence type="ECO:0000313" key="9">
    <source>
        <dbReference type="EMBL" id="CUU40125.1"/>
    </source>
</evidence>
<comment type="subunit">
    <text evidence="8">Homodimer.</text>
</comment>
<dbReference type="RefSeq" id="WP_034342272.1">
    <property type="nucleotide sequence ID" value="NZ_CAJTQN010000003.1"/>
</dbReference>
<comment type="pathway">
    <text evidence="1 8">Cofactor biosynthesis; (R)-pantothenate biosynthesis; (R)-pantothenate from (R)-pantoate and beta-alanine: step 1/1.</text>
</comment>
<dbReference type="OrthoDB" id="9773087at2"/>
<comment type="caution">
    <text evidence="8">Lacks conserved residue(s) required for the propagation of feature annotation.</text>
</comment>
<dbReference type="PANTHER" id="PTHR21299:SF1">
    <property type="entry name" value="PANTOATE--BETA-ALANINE LIGASE"/>
    <property type="match status" value="1"/>
</dbReference>
<organism evidence="9 12">
    <name type="scientific">Helicobacter typhlonius</name>
    <dbReference type="NCBI Taxonomy" id="76936"/>
    <lineage>
        <taxon>Bacteria</taxon>
        <taxon>Pseudomonadati</taxon>
        <taxon>Campylobacterota</taxon>
        <taxon>Epsilonproteobacteria</taxon>
        <taxon>Campylobacterales</taxon>
        <taxon>Helicobacteraceae</taxon>
        <taxon>Helicobacter</taxon>
    </lineage>
</organism>
<keyword evidence="5 8" id="KW-0547">Nucleotide-binding</keyword>
<dbReference type="UniPathway" id="UPA00028">
    <property type="reaction ID" value="UER00005"/>
</dbReference>
<dbReference type="GO" id="GO:0004592">
    <property type="term" value="F:pantoate-beta-alanine ligase activity"/>
    <property type="evidence" value="ECO:0007669"/>
    <property type="project" value="UniProtKB-UniRule"/>
</dbReference>
<dbReference type="EMBL" id="LN907858">
    <property type="protein sequence ID" value="CUU40125.1"/>
    <property type="molecule type" value="Genomic_DNA"/>
</dbReference>
<dbReference type="PATRIC" id="fig|76936.10.peg.1211"/>
<dbReference type="Proteomes" id="UP000064525">
    <property type="component" value="Chromosome I"/>
</dbReference>